<sequence length="88" mass="9862">MFKCPNCAESLTVRDKLNFIPGKLIKCKKCSQELKLFKFYYYATFFVAASVSSLLVNQCGLNELSAAGLTFACCFLLFICQPIRKASL</sequence>
<feature type="transmembrane region" description="Helical" evidence="1">
    <location>
        <begin position="64"/>
        <end position="83"/>
    </location>
</feature>
<evidence type="ECO:0000313" key="2">
    <source>
        <dbReference type="EMBL" id="ANU38278.1"/>
    </source>
</evidence>
<proteinExistence type="predicted"/>
<keyword evidence="3" id="KW-1185">Reference proteome</keyword>
<dbReference type="Proteomes" id="UP000092528">
    <property type="component" value="Chromosome 2"/>
</dbReference>
<evidence type="ECO:0000313" key="3">
    <source>
        <dbReference type="Proteomes" id="UP000092528"/>
    </source>
</evidence>
<feature type="transmembrane region" description="Helical" evidence="1">
    <location>
        <begin position="39"/>
        <end position="58"/>
    </location>
</feature>
<evidence type="ECO:0000256" key="1">
    <source>
        <dbReference type="SAM" id="Phobius"/>
    </source>
</evidence>
<accession>A0A1C7FEV6</accession>
<protein>
    <submittedName>
        <fullName evidence="2">Uncharacterized protein</fullName>
    </submittedName>
</protein>
<dbReference type="Gene3D" id="2.20.28.160">
    <property type="match status" value="1"/>
</dbReference>
<gene>
    <name evidence="2" type="ORF">VSVS05_03240</name>
</gene>
<dbReference type="AlphaFoldDB" id="A0A1C7FEV6"/>
<dbReference type="EMBL" id="CP016415">
    <property type="protein sequence ID" value="ANU38278.1"/>
    <property type="molecule type" value="Genomic_DNA"/>
</dbReference>
<keyword evidence="1" id="KW-1133">Transmembrane helix</keyword>
<organism evidence="2 3">
    <name type="scientific">Vibrio scophthalmi</name>
    <dbReference type="NCBI Taxonomy" id="45658"/>
    <lineage>
        <taxon>Bacteria</taxon>
        <taxon>Pseudomonadati</taxon>
        <taxon>Pseudomonadota</taxon>
        <taxon>Gammaproteobacteria</taxon>
        <taxon>Vibrionales</taxon>
        <taxon>Vibrionaceae</taxon>
        <taxon>Vibrio</taxon>
    </lineage>
</organism>
<reference evidence="2 3" key="1">
    <citation type="submission" date="2016-07" db="EMBL/GenBank/DDBJ databases">
        <title>Genome sequencing of Vibrio scophthalmi strain VS-05, an isolated from Paralichthys olivaceus.</title>
        <authorList>
            <person name="Han H.-J."/>
        </authorList>
    </citation>
    <scope>NUCLEOTIDE SEQUENCE [LARGE SCALE GENOMIC DNA]</scope>
    <source>
        <strain evidence="2 3">VS-05</strain>
    </source>
</reference>
<keyword evidence="1" id="KW-0472">Membrane</keyword>
<keyword evidence="1" id="KW-0812">Transmembrane</keyword>
<name>A0A1C7FEV6_9VIBR</name>